<accession>A0ABP1HCB0</accession>
<comment type="caution">
    <text evidence="2">The sequence shown here is derived from an EMBL/GenBank/DDBJ whole genome shotgun (WGS) entry which is preliminary data.</text>
</comment>
<organism evidence="2 4">
    <name type="scientific">Hexamita inflata</name>
    <dbReference type="NCBI Taxonomy" id="28002"/>
    <lineage>
        <taxon>Eukaryota</taxon>
        <taxon>Metamonada</taxon>
        <taxon>Diplomonadida</taxon>
        <taxon>Hexamitidae</taxon>
        <taxon>Hexamitinae</taxon>
        <taxon>Hexamita</taxon>
    </lineage>
</organism>
<proteinExistence type="predicted"/>
<reference evidence="2 4" key="1">
    <citation type="submission" date="2024-07" db="EMBL/GenBank/DDBJ databases">
        <authorList>
            <person name="Akdeniz Z."/>
        </authorList>
    </citation>
    <scope>NUCLEOTIDE SEQUENCE [LARGE SCALE GENOMIC DNA]</scope>
</reference>
<dbReference type="EMBL" id="CAXDID020000026">
    <property type="protein sequence ID" value="CAL5991054.1"/>
    <property type="molecule type" value="Genomic_DNA"/>
</dbReference>
<keyword evidence="1" id="KW-0812">Transmembrane</keyword>
<dbReference type="EMBL" id="CAXDID020000026">
    <property type="protein sequence ID" value="CAL5991056.1"/>
    <property type="molecule type" value="Genomic_DNA"/>
</dbReference>
<protein>
    <submittedName>
        <fullName evidence="2">Hypothetical_protein</fullName>
    </submittedName>
</protein>
<evidence type="ECO:0000256" key="1">
    <source>
        <dbReference type="SAM" id="Phobius"/>
    </source>
</evidence>
<keyword evidence="4" id="KW-1185">Reference proteome</keyword>
<name>A0ABP1HCB0_9EUKA</name>
<dbReference type="Proteomes" id="UP001642409">
    <property type="component" value="Unassembled WGS sequence"/>
</dbReference>
<sequence length="146" mass="17525">MQMHTSHQVQFVIDRINELNISFTAQNASKYRSLSRKYTKKQFDPYFEWHLGFVLCFTIHIGVICFKITVFQAYVFVRVNFMHQERANSSRYMIYLCQLKIRVSIIHMLLLSGTRYFGNGAVCQWNSAFTTYHYFEMTRSDQWCQK</sequence>
<keyword evidence="1" id="KW-0472">Membrane</keyword>
<gene>
    <name evidence="2" type="ORF">HINF_LOCUS11886</name>
    <name evidence="3" type="ORF">HINF_LOCUS11888</name>
</gene>
<evidence type="ECO:0000313" key="2">
    <source>
        <dbReference type="EMBL" id="CAL5991054.1"/>
    </source>
</evidence>
<evidence type="ECO:0000313" key="4">
    <source>
        <dbReference type="Proteomes" id="UP001642409"/>
    </source>
</evidence>
<feature type="transmembrane region" description="Helical" evidence="1">
    <location>
        <begin position="49"/>
        <end position="71"/>
    </location>
</feature>
<evidence type="ECO:0000313" key="3">
    <source>
        <dbReference type="EMBL" id="CAL5991056.1"/>
    </source>
</evidence>
<keyword evidence="1" id="KW-1133">Transmembrane helix</keyword>